<keyword evidence="5" id="KW-1185">Reference proteome</keyword>
<dbReference type="InterPro" id="IPR000182">
    <property type="entry name" value="GNAT_dom"/>
</dbReference>
<dbReference type="InterPro" id="IPR016181">
    <property type="entry name" value="Acyl_CoA_acyltransferase"/>
</dbReference>
<evidence type="ECO:0000259" key="3">
    <source>
        <dbReference type="PROSITE" id="PS51186"/>
    </source>
</evidence>
<evidence type="ECO:0000313" key="4">
    <source>
        <dbReference type="EMBL" id="PSJ43238.1"/>
    </source>
</evidence>
<evidence type="ECO:0000313" key="5">
    <source>
        <dbReference type="Proteomes" id="UP000241167"/>
    </source>
</evidence>
<keyword evidence="1 4" id="KW-0808">Transferase</keyword>
<dbReference type="NCBIfam" id="NF002959">
    <property type="entry name" value="PRK03624.1"/>
    <property type="match status" value="1"/>
</dbReference>
<evidence type="ECO:0000256" key="1">
    <source>
        <dbReference type="ARBA" id="ARBA00022679"/>
    </source>
</evidence>
<comment type="caution">
    <text evidence="4">The sequence shown here is derived from an EMBL/GenBank/DDBJ whole genome shotgun (WGS) entry which is preliminary data.</text>
</comment>
<name>A0A2P7QZ49_9SPHN</name>
<proteinExistence type="predicted"/>
<dbReference type="RefSeq" id="WP_106511258.1">
    <property type="nucleotide sequence ID" value="NZ_PXYI01000001.1"/>
</dbReference>
<dbReference type="SUPFAM" id="SSF55729">
    <property type="entry name" value="Acyl-CoA N-acyltransferases (Nat)"/>
    <property type="match status" value="1"/>
</dbReference>
<sequence length="137" mass="15176">MTTISHYRDAHFDGVDALWREAFPNDPPYNRAELAIPAKLAVQPELFLVAEDEERVVGTAMAGYDGHRGWLYAVAVRGSHRGRKIAAALIREAEARLAALGCTKVNLQVRADNDVVVNLYASLGYEIEPRISMGKRL</sequence>
<reference evidence="4 5" key="1">
    <citation type="submission" date="2018-03" db="EMBL/GenBank/DDBJ databases">
        <title>The draft genome of Sphingosinicella sp. GL-C-18.</title>
        <authorList>
            <person name="Liu L."/>
            <person name="Li L."/>
            <person name="Liang L."/>
            <person name="Zhang X."/>
            <person name="Wang T."/>
        </authorList>
    </citation>
    <scope>NUCLEOTIDE SEQUENCE [LARGE SCALE GENOMIC DNA]</scope>
    <source>
        <strain evidence="4 5">GL-C-18</strain>
    </source>
</reference>
<dbReference type="Proteomes" id="UP000241167">
    <property type="component" value="Unassembled WGS sequence"/>
</dbReference>
<dbReference type="PROSITE" id="PS51186">
    <property type="entry name" value="GNAT"/>
    <property type="match status" value="1"/>
</dbReference>
<gene>
    <name evidence="4" type="ORF">C7I55_02330</name>
</gene>
<keyword evidence="2" id="KW-0012">Acyltransferase</keyword>
<dbReference type="EMBL" id="PXYI01000001">
    <property type="protein sequence ID" value="PSJ43238.1"/>
    <property type="molecule type" value="Genomic_DNA"/>
</dbReference>
<dbReference type="AlphaFoldDB" id="A0A2P7QZ49"/>
<evidence type="ECO:0000256" key="2">
    <source>
        <dbReference type="ARBA" id="ARBA00023315"/>
    </source>
</evidence>
<dbReference type="InterPro" id="IPR050832">
    <property type="entry name" value="Bact_Acetyltransf"/>
</dbReference>
<feature type="domain" description="N-acetyltransferase" evidence="3">
    <location>
        <begin position="2"/>
        <end position="137"/>
    </location>
</feature>
<accession>A0A2P7QZ49</accession>
<protein>
    <submittedName>
        <fullName evidence="4">GNAT family acetyltransferase</fullName>
    </submittedName>
</protein>
<dbReference type="GO" id="GO:0016747">
    <property type="term" value="F:acyltransferase activity, transferring groups other than amino-acyl groups"/>
    <property type="evidence" value="ECO:0007669"/>
    <property type="project" value="InterPro"/>
</dbReference>
<dbReference type="Gene3D" id="3.40.630.30">
    <property type="match status" value="1"/>
</dbReference>
<dbReference type="PANTHER" id="PTHR43877">
    <property type="entry name" value="AMINOALKYLPHOSPHONATE N-ACETYLTRANSFERASE-RELATED-RELATED"/>
    <property type="match status" value="1"/>
</dbReference>
<dbReference type="OrthoDB" id="1821130at2"/>
<organism evidence="4 5">
    <name type="scientific">Allosphingosinicella deserti</name>
    <dbReference type="NCBI Taxonomy" id="2116704"/>
    <lineage>
        <taxon>Bacteria</taxon>
        <taxon>Pseudomonadati</taxon>
        <taxon>Pseudomonadota</taxon>
        <taxon>Alphaproteobacteria</taxon>
        <taxon>Sphingomonadales</taxon>
        <taxon>Sphingomonadaceae</taxon>
        <taxon>Allosphingosinicella</taxon>
    </lineage>
</organism>
<dbReference type="Pfam" id="PF00583">
    <property type="entry name" value="Acetyltransf_1"/>
    <property type="match status" value="1"/>
</dbReference>
<dbReference type="CDD" id="cd04301">
    <property type="entry name" value="NAT_SF"/>
    <property type="match status" value="1"/>
</dbReference>